<sequence length="80" mass="9457">MDETLCHHPEASKRMKIHGIDDDDDDEKWQLSGDPVRVDGLNALLIKGNVRLLSFNSIELYFLNREEEEEEEEEEEKEQR</sequence>
<comment type="caution">
    <text evidence="1">The sequence shown here is derived from an EMBL/GenBank/DDBJ whole genome shotgun (WGS) entry which is preliminary data.</text>
</comment>
<proteinExistence type="predicted"/>
<gene>
    <name evidence="1" type="ORF">PoB_000727300</name>
</gene>
<organism evidence="1 2">
    <name type="scientific">Plakobranchus ocellatus</name>
    <dbReference type="NCBI Taxonomy" id="259542"/>
    <lineage>
        <taxon>Eukaryota</taxon>
        <taxon>Metazoa</taxon>
        <taxon>Spiralia</taxon>
        <taxon>Lophotrochozoa</taxon>
        <taxon>Mollusca</taxon>
        <taxon>Gastropoda</taxon>
        <taxon>Heterobranchia</taxon>
        <taxon>Euthyneura</taxon>
        <taxon>Panpulmonata</taxon>
        <taxon>Sacoglossa</taxon>
        <taxon>Placobranchoidea</taxon>
        <taxon>Plakobranchidae</taxon>
        <taxon>Plakobranchus</taxon>
    </lineage>
</organism>
<dbReference type="Proteomes" id="UP000735302">
    <property type="component" value="Unassembled WGS sequence"/>
</dbReference>
<evidence type="ECO:0000313" key="2">
    <source>
        <dbReference type="Proteomes" id="UP000735302"/>
    </source>
</evidence>
<dbReference type="EMBL" id="BLXT01000847">
    <property type="protein sequence ID" value="GFN80767.1"/>
    <property type="molecule type" value="Genomic_DNA"/>
</dbReference>
<accession>A0AAV3YF44</accession>
<reference evidence="1 2" key="1">
    <citation type="journal article" date="2021" name="Elife">
        <title>Chloroplast acquisition without the gene transfer in kleptoplastic sea slugs, Plakobranchus ocellatus.</title>
        <authorList>
            <person name="Maeda T."/>
            <person name="Takahashi S."/>
            <person name="Yoshida T."/>
            <person name="Shimamura S."/>
            <person name="Takaki Y."/>
            <person name="Nagai Y."/>
            <person name="Toyoda A."/>
            <person name="Suzuki Y."/>
            <person name="Arimoto A."/>
            <person name="Ishii H."/>
            <person name="Satoh N."/>
            <person name="Nishiyama T."/>
            <person name="Hasebe M."/>
            <person name="Maruyama T."/>
            <person name="Minagawa J."/>
            <person name="Obokata J."/>
            <person name="Shigenobu S."/>
        </authorList>
    </citation>
    <scope>NUCLEOTIDE SEQUENCE [LARGE SCALE GENOMIC DNA]</scope>
</reference>
<keyword evidence="2" id="KW-1185">Reference proteome</keyword>
<protein>
    <submittedName>
        <fullName evidence="1">Uncharacterized protein</fullName>
    </submittedName>
</protein>
<dbReference type="AlphaFoldDB" id="A0AAV3YF44"/>
<evidence type="ECO:0000313" key="1">
    <source>
        <dbReference type="EMBL" id="GFN80767.1"/>
    </source>
</evidence>
<name>A0AAV3YF44_9GAST</name>